<evidence type="ECO:0000256" key="3">
    <source>
        <dbReference type="ARBA" id="ARBA00022898"/>
    </source>
</evidence>
<accession>A0AB38EBX0</accession>
<dbReference type="InterPro" id="IPR050103">
    <property type="entry name" value="Class-III_PLP-dep_AT"/>
</dbReference>
<protein>
    <submittedName>
        <fullName evidence="4">Class III aminotransferase</fullName>
    </submittedName>
</protein>
<proteinExistence type="predicted"/>
<dbReference type="InterPro" id="IPR015421">
    <property type="entry name" value="PyrdxlP-dep_Trfase_major"/>
</dbReference>
<reference evidence="4 5" key="1">
    <citation type="submission" date="2017-11" db="EMBL/GenBank/DDBJ databases">
        <authorList>
            <person name="Blom J."/>
        </authorList>
    </citation>
    <scope>NUCLEOTIDE SEQUENCE [LARGE SCALE GENOMIC DNA]</scope>
    <source>
        <strain evidence="4">NCPPB 2254</strain>
    </source>
</reference>
<keyword evidence="2 4" id="KW-0808">Transferase</keyword>
<dbReference type="Proteomes" id="UP000237580">
    <property type="component" value="Unassembled WGS sequence"/>
</dbReference>
<dbReference type="InterPro" id="IPR005814">
    <property type="entry name" value="Aminotrans_3"/>
</dbReference>
<dbReference type="AlphaFoldDB" id="A0AB38EBX0"/>
<name>A0AB38EBX0_9PSED</name>
<comment type="cofactor">
    <cofactor evidence="1">
        <name>pyridoxal 5'-phosphate</name>
        <dbReference type="ChEBI" id="CHEBI:597326"/>
    </cofactor>
</comment>
<sequence length="265" mass="28151">MLPGPVFHIPFPSKDNGVSTEQALKALERLFSVEIDVNDVACIIFEPVQGEGGFLAMETDFAQALRTFCDEHGIVLIADEIQSGFGRTGQRFAFTRLGIEPDLILLGKSIAGGIPLGAVVGRKALIDNLPKGGLGGTYSGNPIGCAAGLASLAQMTDENLSTWGEQQESAIVSRYNAWQASNLSPYLGRLTGVGCMRGIELITPDGNPGTRQLAELLGSARDAGLLLMPSGKSRHIIRLLIPLTIEPDVLHEGLDIFERCLAALA</sequence>
<organism evidence="4 5">
    <name type="scientific">Pseudomonas syringae pv. persicae</name>
    <dbReference type="NCBI Taxonomy" id="237306"/>
    <lineage>
        <taxon>Bacteria</taxon>
        <taxon>Pseudomonadati</taxon>
        <taxon>Pseudomonadota</taxon>
        <taxon>Gammaproteobacteria</taxon>
        <taxon>Pseudomonadales</taxon>
        <taxon>Pseudomonadaceae</taxon>
        <taxon>Pseudomonas</taxon>
    </lineage>
</organism>
<evidence type="ECO:0000256" key="2">
    <source>
        <dbReference type="ARBA" id="ARBA00022576"/>
    </source>
</evidence>
<dbReference type="SUPFAM" id="SSF53383">
    <property type="entry name" value="PLP-dependent transferases"/>
    <property type="match status" value="1"/>
</dbReference>
<dbReference type="InterPro" id="IPR049704">
    <property type="entry name" value="Aminotrans_3_PPA_site"/>
</dbReference>
<dbReference type="Gene3D" id="3.40.640.10">
    <property type="entry name" value="Type I PLP-dependent aspartate aminotransferase-like (Major domain)"/>
    <property type="match status" value="1"/>
</dbReference>
<comment type="caution">
    <text evidence="4">The sequence shown here is derived from an EMBL/GenBank/DDBJ whole genome shotgun (WGS) entry which is preliminary data.</text>
</comment>
<dbReference type="EMBL" id="ODAM01000050">
    <property type="protein sequence ID" value="SOQ08135.1"/>
    <property type="molecule type" value="Genomic_DNA"/>
</dbReference>
<evidence type="ECO:0000256" key="1">
    <source>
        <dbReference type="ARBA" id="ARBA00001933"/>
    </source>
</evidence>
<dbReference type="GO" id="GO:0030170">
    <property type="term" value="F:pyridoxal phosphate binding"/>
    <property type="evidence" value="ECO:0007669"/>
    <property type="project" value="InterPro"/>
</dbReference>
<evidence type="ECO:0000313" key="5">
    <source>
        <dbReference type="Proteomes" id="UP000237580"/>
    </source>
</evidence>
<keyword evidence="2 4" id="KW-0032">Aminotransferase</keyword>
<dbReference type="PROSITE" id="PS00600">
    <property type="entry name" value="AA_TRANSFER_CLASS_3"/>
    <property type="match status" value="1"/>
</dbReference>
<evidence type="ECO:0000313" key="4">
    <source>
        <dbReference type="EMBL" id="SOQ08135.1"/>
    </source>
</evidence>
<dbReference type="InterPro" id="IPR015422">
    <property type="entry name" value="PyrdxlP-dep_Trfase_small"/>
</dbReference>
<dbReference type="GO" id="GO:0008483">
    <property type="term" value="F:transaminase activity"/>
    <property type="evidence" value="ECO:0007669"/>
    <property type="project" value="UniProtKB-KW"/>
</dbReference>
<dbReference type="InterPro" id="IPR015424">
    <property type="entry name" value="PyrdxlP-dep_Trfase"/>
</dbReference>
<dbReference type="PANTHER" id="PTHR11986">
    <property type="entry name" value="AMINOTRANSFERASE CLASS III"/>
    <property type="match status" value="1"/>
</dbReference>
<keyword evidence="3" id="KW-0663">Pyridoxal phosphate</keyword>
<dbReference type="Pfam" id="PF00202">
    <property type="entry name" value="Aminotran_3"/>
    <property type="match status" value="1"/>
</dbReference>
<gene>
    <name evidence="4" type="ORF">NCPPB2254_01706</name>
</gene>
<dbReference type="Gene3D" id="3.90.1150.10">
    <property type="entry name" value="Aspartate Aminotransferase, domain 1"/>
    <property type="match status" value="1"/>
</dbReference>
<dbReference type="GO" id="GO:0042802">
    <property type="term" value="F:identical protein binding"/>
    <property type="evidence" value="ECO:0007669"/>
    <property type="project" value="TreeGrafter"/>
</dbReference>